<dbReference type="PROSITE" id="PS50109">
    <property type="entry name" value="HIS_KIN"/>
    <property type="match status" value="1"/>
</dbReference>
<dbReference type="EC" id="2.7.13.3" evidence="2"/>
<feature type="domain" description="Histidine kinase" evidence="9">
    <location>
        <begin position="1"/>
        <end position="134"/>
    </location>
</feature>
<organism evidence="10 11">
    <name type="scientific">Microbacterium elymi</name>
    <dbReference type="NCBI Taxonomy" id="2909587"/>
    <lineage>
        <taxon>Bacteria</taxon>
        <taxon>Bacillati</taxon>
        <taxon>Actinomycetota</taxon>
        <taxon>Actinomycetes</taxon>
        <taxon>Micrococcales</taxon>
        <taxon>Microbacteriaceae</taxon>
        <taxon>Microbacterium</taxon>
    </lineage>
</organism>
<dbReference type="GO" id="GO:0005524">
    <property type="term" value="F:ATP binding"/>
    <property type="evidence" value="ECO:0007669"/>
    <property type="project" value="UniProtKB-KW"/>
</dbReference>
<dbReference type="InterPro" id="IPR036890">
    <property type="entry name" value="HATPase_C_sf"/>
</dbReference>
<evidence type="ECO:0000256" key="6">
    <source>
        <dbReference type="ARBA" id="ARBA00022777"/>
    </source>
</evidence>
<evidence type="ECO:0000259" key="9">
    <source>
        <dbReference type="PROSITE" id="PS50109"/>
    </source>
</evidence>
<dbReference type="PRINTS" id="PR00344">
    <property type="entry name" value="BCTRLSENSOR"/>
</dbReference>
<comment type="catalytic activity">
    <reaction evidence="1">
        <text>ATP + protein L-histidine = ADP + protein N-phospho-L-histidine.</text>
        <dbReference type="EC" id="2.7.13.3"/>
    </reaction>
</comment>
<evidence type="ECO:0000256" key="4">
    <source>
        <dbReference type="ARBA" id="ARBA00022679"/>
    </source>
</evidence>
<dbReference type="EMBL" id="CP091139">
    <property type="protein sequence ID" value="UUT35798.1"/>
    <property type="molecule type" value="Genomic_DNA"/>
</dbReference>
<dbReference type="SMART" id="SM00387">
    <property type="entry name" value="HATPase_c"/>
    <property type="match status" value="1"/>
</dbReference>
<evidence type="ECO:0000256" key="5">
    <source>
        <dbReference type="ARBA" id="ARBA00022741"/>
    </source>
</evidence>
<evidence type="ECO:0000313" key="10">
    <source>
        <dbReference type="EMBL" id="UUT35798.1"/>
    </source>
</evidence>
<dbReference type="PANTHER" id="PTHR43065:SF10">
    <property type="entry name" value="PEROXIDE STRESS-ACTIVATED HISTIDINE KINASE MAK3"/>
    <property type="match status" value="1"/>
</dbReference>
<dbReference type="RefSeq" id="WP_259612423.1">
    <property type="nucleotide sequence ID" value="NZ_CP091139.2"/>
</dbReference>
<keyword evidence="8" id="KW-0902">Two-component regulatory system</keyword>
<evidence type="ECO:0000256" key="7">
    <source>
        <dbReference type="ARBA" id="ARBA00022840"/>
    </source>
</evidence>
<keyword evidence="6" id="KW-0418">Kinase</keyword>
<reference evidence="10" key="1">
    <citation type="submission" date="2022-01" db="EMBL/GenBank/DDBJ databases">
        <title>Microbacterium eymi and Microbacterium rhizovicinus sp. nov., isolated from the rhizospheric soil of Elymus tsukushiensis, a plant native to the Dokdo Islands, Republic of Korea.</title>
        <authorList>
            <person name="Hwang Y.J."/>
        </authorList>
    </citation>
    <scope>NUCLEOTIDE SEQUENCE</scope>
    <source>
        <strain evidence="10">KUDC0405</strain>
    </source>
</reference>
<keyword evidence="5" id="KW-0547">Nucleotide-binding</keyword>
<evidence type="ECO:0000256" key="1">
    <source>
        <dbReference type="ARBA" id="ARBA00000085"/>
    </source>
</evidence>
<dbReference type="InterPro" id="IPR005467">
    <property type="entry name" value="His_kinase_dom"/>
</dbReference>
<name>A0ABY5NKW8_9MICO</name>
<accession>A0ABY5NKW8</accession>
<dbReference type="Gene3D" id="3.30.565.10">
    <property type="entry name" value="Histidine kinase-like ATPase, C-terminal domain"/>
    <property type="match status" value="1"/>
</dbReference>
<keyword evidence="11" id="KW-1185">Reference proteome</keyword>
<keyword evidence="7 10" id="KW-0067">ATP-binding</keyword>
<evidence type="ECO:0000313" key="11">
    <source>
        <dbReference type="Proteomes" id="UP001054811"/>
    </source>
</evidence>
<proteinExistence type="predicted"/>
<keyword evidence="3" id="KW-0597">Phosphoprotein</keyword>
<evidence type="ECO:0000256" key="8">
    <source>
        <dbReference type="ARBA" id="ARBA00023012"/>
    </source>
</evidence>
<evidence type="ECO:0000256" key="3">
    <source>
        <dbReference type="ARBA" id="ARBA00022553"/>
    </source>
</evidence>
<sequence>MVAAERGVTLTLSDRSELGTAEADPRVLLTVLGNLVDNAIDAAVAGPQPGRIEVEILADGDRVRVQVSDSGPGIAPDAAARLFDDGFTTKPNAGERRRGLGLALVHRVVVQHGGRIDVSEGPGAVFTVEVPRRTAPQTAAVLQ</sequence>
<protein>
    <recommendedName>
        <fullName evidence="2">histidine kinase</fullName>
        <ecNumber evidence="2">2.7.13.3</ecNumber>
    </recommendedName>
</protein>
<evidence type="ECO:0000256" key="2">
    <source>
        <dbReference type="ARBA" id="ARBA00012438"/>
    </source>
</evidence>
<dbReference type="Proteomes" id="UP001054811">
    <property type="component" value="Chromosome"/>
</dbReference>
<dbReference type="PANTHER" id="PTHR43065">
    <property type="entry name" value="SENSOR HISTIDINE KINASE"/>
    <property type="match status" value="1"/>
</dbReference>
<keyword evidence="4" id="KW-0808">Transferase</keyword>
<dbReference type="Pfam" id="PF02518">
    <property type="entry name" value="HATPase_c"/>
    <property type="match status" value="1"/>
</dbReference>
<dbReference type="SUPFAM" id="SSF55874">
    <property type="entry name" value="ATPase domain of HSP90 chaperone/DNA topoisomerase II/histidine kinase"/>
    <property type="match status" value="1"/>
</dbReference>
<dbReference type="InterPro" id="IPR004358">
    <property type="entry name" value="Sig_transdc_His_kin-like_C"/>
</dbReference>
<dbReference type="InterPro" id="IPR003594">
    <property type="entry name" value="HATPase_dom"/>
</dbReference>
<dbReference type="CDD" id="cd00075">
    <property type="entry name" value="HATPase"/>
    <property type="match status" value="1"/>
</dbReference>
<gene>
    <name evidence="10" type="ORF">L2X98_21630</name>
</gene>